<keyword evidence="2" id="KW-1185">Reference proteome</keyword>
<name>A0A9P6NXY8_9BASI</name>
<dbReference type="InterPro" id="IPR044980">
    <property type="entry name" value="NDUFB2_plant/fungi"/>
</dbReference>
<reference evidence="1" key="1">
    <citation type="submission" date="2013-11" db="EMBL/GenBank/DDBJ databases">
        <title>Genome sequence of the fusiform rust pathogen reveals effectors for host alternation and coevolution with pine.</title>
        <authorList>
            <consortium name="DOE Joint Genome Institute"/>
            <person name="Smith K."/>
            <person name="Pendleton A."/>
            <person name="Kubisiak T."/>
            <person name="Anderson C."/>
            <person name="Salamov A."/>
            <person name="Aerts A."/>
            <person name="Riley R."/>
            <person name="Clum A."/>
            <person name="Lindquist E."/>
            <person name="Ence D."/>
            <person name="Campbell M."/>
            <person name="Kronenberg Z."/>
            <person name="Feau N."/>
            <person name="Dhillon B."/>
            <person name="Hamelin R."/>
            <person name="Burleigh J."/>
            <person name="Smith J."/>
            <person name="Yandell M."/>
            <person name="Nelson C."/>
            <person name="Grigoriev I."/>
            <person name="Davis J."/>
        </authorList>
    </citation>
    <scope>NUCLEOTIDE SEQUENCE</scope>
    <source>
        <strain evidence="1">G11</strain>
    </source>
</reference>
<evidence type="ECO:0000313" key="2">
    <source>
        <dbReference type="Proteomes" id="UP000886653"/>
    </source>
</evidence>
<sequence length="77" mass="8617">MVQPILKGAGAPYGGFHPHLPTRWQRGAAKALGATMWFFMFYRIREDGAQVFFGQHPWDHGHAGDKLIGSSHSESEH</sequence>
<organism evidence="1 2">
    <name type="scientific">Cronartium quercuum f. sp. fusiforme G11</name>
    <dbReference type="NCBI Taxonomy" id="708437"/>
    <lineage>
        <taxon>Eukaryota</taxon>
        <taxon>Fungi</taxon>
        <taxon>Dikarya</taxon>
        <taxon>Basidiomycota</taxon>
        <taxon>Pucciniomycotina</taxon>
        <taxon>Pucciniomycetes</taxon>
        <taxon>Pucciniales</taxon>
        <taxon>Coleosporiaceae</taxon>
        <taxon>Cronartium</taxon>
    </lineage>
</organism>
<protein>
    <recommendedName>
        <fullName evidence="3">NADH dehydrogenase [ubiquinone] 1 beta subcomplex subunit 2</fullName>
    </recommendedName>
</protein>
<dbReference type="AlphaFoldDB" id="A0A9P6NXY8"/>
<comment type="caution">
    <text evidence="1">The sequence shown here is derived from an EMBL/GenBank/DDBJ whole genome shotgun (WGS) entry which is preliminary data.</text>
</comment>
<proteinExistence type="predicted"/>
<dbReference type="Proteomes" id="UP000886653">
    <property type="component" value="Unassembled WGS sequence"/>
</dbReference>
<dbReference type="EMBL" id="MU167209">
    <property type="protein sequence ID" value="KAG0152194.1"/>
    <property type="molecule type" value="Genomic_DNA"/>
</dbReference>
<accession>A0A9P6NXY8</accession>
<dbReference type="PANTHER" id="PTHR36987:SF1">
    <property type="entry name" value="NADH DEHYDROGENASE [UBIQUINONE] 1 BETA SUBCOMPLEX SUBUNIT 2"/>
    <property type="match status" value="1"/>
</dbReference>
<dbReference type="GO" id="GO:0045271">
    <property type="term" value="C:respiratory chain complex I"/>
    <property type="evidence" value="ECO:0007669"/>
    <property type="project" value="InterPro"/>
</dbReference>
<gene>
    <name evidence="1" type="ORF">CROQUDRAFT_35831</name>
</gene>
<evidence type="ECO:0008006" key="3">
    <source>
        <dbReference type="Google" id="ProtNLM"/>
    </source>
</evidence>
<dbReference type="GO" id="GO:0005743">
    <property type="term" value="C:mitochondrial inner membrane"/>
    <property type="evidence" value="ECO:0007669"/>
    <property type="project" value="InterPro"/>
</dbReference>
<dbReference type="PANTHER" id="PTHR36987">
    <property type="entry name" value="NADH DEHYDROGENASE [UBIQUINONE] 1 BETA SUBCOMPLEX SUBUNIT 2-LIKE"/>
    <property type="match status" value="1"/>
</dbReference>
<dbReference type="OrthoDB" id="531564at2759"/>
<evidence type="ECO:0000313" key="1">
    <source>
        <dbReference type="EMBL" id="KAG0152194.1"/>
    </source>
</evidence>